<evidence type="ECO:0000313" key="1">
    <source>
        <dbReference type="EMBL" id="POH72699.1"/>
    </source>
</evidence>
<protein>
    <recommendedName>
        <fullName evidence="3">WXG100 family type VII secretion target</fullName>
    </recommendedName>
</protein>
<dbReference type="Proteomes" id="UP000237061">
    <property type="component" value="Unassembled WGS sequence"/>
</dbReference>
<sequence length="90" mass="9801">MSTGHLGAAPEDLRQFAVELERAHTVLLTVLNELSARISNNLRWEGPDAFVFRHAWQSSYAPVIVQTASLLESTAHALKAQAAEQESASS</sequence>
<organism evidence="1 2">
    <name type="scientific">Arthrobacter glacialis</name>
    <dbReference type="NCBI Taxonomy" id="1664"/>
    <lineage>
        <taxon>Bacteria</taxon>
        <taxon>Bacillati</taxon>
        <taxon>Actinomycetota</taxon>
        <taxon>Actinomycetes</taxon>
        <taxon>Micrococcales</taxon>
        <taxon>Micrococcaceae</taxon>
        <taxon>Arthrobacter</taxon>
    </lineage>
</organism>
<dbReference type="AlphaFoldDB" id="A0A2S3ZUD3"/>
<evidence type="ECO:0000313" key="2">
    <source>
        <dbReference type="Proteomes" id="UP000237061"/>
    </source>
</evidence>
<keyword evidence="2" id="KW-1185">Reference proteome</keyword>
<dbReference type="RefSeq" id="WP_103466346.1">
    <property type="nucleotide sequence ID" value="NZ_PPXB01000010.1"/>
</dbReference>
<dbReference type="EMBL" id="PPXC01000011">
    <property type="protein sequence ID" value="POH72699.1"/>
    <property type="molecule type" value="Genomic_DNA"/>
</dbReference>
<dbReference type="OrthoDB" id="5244663at2"/>
<accession>A0A2S3ZUD3</accession>
<dbReference type="SUPFAM" id="SSF158414">
    <property type="entry name" value="HP0062-like"/>
    <property type="match status" value="1"/>
</dbReference>
<evidence type="ECO:0008006" key="3">
    <source>
        <dbReference type="Google" id="ProtNLM"/>
    </source>
</evidence>
<comment type="caution">
    <text evidence="1">The sequence shown here is derived from an EMBL/GenBank/DDBJ whole genome shotgun (WGS) entry which is preliminary data.</text>
</comment>
<dbReference type="Gene3D" id="1.10.287.1060">
    <property type="entry name" value="ESAT-6-like"/>
    <property type="match status" value="1"/>
</dbReference>
<proteinExistence type="predicted"/>
<name>A0A2S3ZUD3_ARTGL</name>
<gene>
    <name evidence="1" type="ORF">CVS27_13835</name>
</gene>
<dbReference type="InterPro" id="IPR029013">
    <property type="entry name" value="HP0062-like_sf"/>
</dbReference>
<reference evidence="1 2" key="1">
    <citation type="submission" date="2018-01" db="EMBL/GenBank/DDBJ databases">
        <title>Arthrobacter sp. nov., from glaciers in China.</title>
        <authorList>
            <person name="Liu Q."/>
            <person name="Xin Y.-H."/>
        </authorList>
    </citation>
    <scope>NUCLEOTIDE SEQUENCE [LARGE SCALE GENOMIC DNA]</scope>
    <source>
        <strain evidence="1 2">HLT2-12-2</strain>
    </source>
</reference>